<dbReference type="AlphaFoldDB" id="A0A8E2B484"/>
<name>A0A8E2B484_9APHY</name>
<dbReference type="EMBL" id="KV722374">
    <property type="protein sequence ID" value="OCH92107.1"/>
    <property type="molecule type" value="Genomic_DNA"/>
</dbReference>
<gene>
    <name evidence="1" type="ORF">OBBRIDRAFT_476076</name>
</gene>
<evidence type="ECO:0000313" key="1">
    <source>
        <dbReference type="EMBL" id="OCH92107.1"/>
    </source>
</evidence>
<sequence>MVHRPGPAEQRRGRTSVIDELTPVNSSHPIHSSKQRAGVRAHKFHPLRHMPLNPRAIIRLLAALIEVGSSGTSLMVIQRARCSSPCGSDDIASSKPRIVPGKYSAELSTRSLHYHKSPRYPGPSEVYIRRAHCDSQTCQMSPAICSCHGSLRIFASRIGDSSNDESNPRFDDD</sequence>
<proteinExistence type="predicted"/>
<keyword evidence="2" id="KW-1185">Reference proteome</keyword>
<accession>A0A8E2B484</accession>
<protein>
    <submittedName>
        <fullName evidence="1">Uncharacterized protein</fullName>
    </submittedName>
</protein>
<evidence type="ECO:0000313" key="2">
    <source>
        <dbReference type="Proteomes" id="UP000250043"/>
    </source>
</evidence>
<reference evidence="1 2" key="1">
    <citation type="submission" date="2016-07" db="EMBL/GenBank/DDBJ databases">
        <title>Draft genome of the white-rot fungus Obba rivulosa 3A-2.</title>
        <authorList>
            <consortium name="DOE Joint Genome Institute"/>
            <person name="Miettinen O."/>
            <person name="Riley R."/>
            <person name="Acob R."/>
            <person name="Barry K."/>
            <person name="Cullen D."/>
            <person name="De Vries R."/>
            <person name="Hainaut M."/>
            <person name="Hatakka A."/>
            <person name="Henrissat B."/>
            <person name="Hilden K."/>
            <person name="Kuo R."/>
            <person name="Labutti K."/>
            <person name="Lipzen A."/>
            <person name="Makela M.R."/>
            <person name="Sandor L."/>
            <person name="Spatafora J.W."/>
            <person name="Grigoriev I.V."/>
            <person name="Hibbett D.S."/>
        </authorList>
    </citation>
    <scope>NUCLEOTIDE SEQUENCE [LARGE SCALE GENOMIC DNA]</scope>
    <source>
        <strain evidence="1 2">3A-2</strain>
    </source>
</reference>
<organism evidence="1 2">
    <name type="scientific">Obba rivulosa</name>
    <dbReference type="NCBI Taxonomy" id="1052685"/>
    <lineage>
        <taxon>Eukaryota</taxon>
        <taxon>Fungi</taxon>
        <taxon>Dikarya</taxon>
        <taxon>Basidiomycota</taxon>
        <taxon>Agaricomycotina</taxon>
        <taxon>Agaricomycetes</taxon>
        <taxon>Polyporales</taxon>
        <taxon>Gelatoporiaceae</taxon>
        <taxon>Obba</taxon>
    </lineage>
</organism>
<dbReference type="Proteomes" id="UP000250043">
    <property type="component" value="Unassembled WGS sequence"/>
</dbReference>